<evidence type="ECO:0000256" key="4">
    <source>
        <dbReference type="SAM" id="Phobius"/>
    </source>
</evidence>
<dbReference type="Pfam" id="PF25967">
    <property type="entry name" value="RND-MFP_C"/>
    <property type="match status" value="1"/>
</dbReference>
<sequence>MKTDERTPKDTGDLANTDTPSQLELDIQVPGDKQPPHSRPSVFSKKSPWPIAILVMLVIAGLFGWRLYNNSQSPAVSEPETTSTAKLPVRAVRAQLSPIRRWVTSPDGDVRAERYKQLIFESSGEVTQLAKINGRFLREGDRVGKGQLLATLDDRKYQSDIRAAAADREVAKRTEEQAVASLRQTEANLRQAKADLELAKIEAKRRQTLYKQGVIPATERDTYNNRVIQAQVGVKVAQENVKTAQDQIAVSKAGVVSNQARLLNTVIAREDTQLVSPINGIVAYMNIREGEYWSPSRVQSATSYQAAIESVPIVVVDPNSFEVAFELPASEGSLLRPNQPAYVALDDDISQAFVQGLNQSNLVSVSKARGKVFSVTPAVTPGGRAVQVRVRITEGRENLRLGARVQTWIAAQSRSQAITLPFGSVITRDRKSYVFVVNEETGRVEQRPVVLDIEGLDRISIAQGLQPGELVVTEGSNRLVNDSPVDVVDIEDPA</sequence>
<feature type="compositionally biased region" description="Basic and acidic residues" evidence="3">
    <location>
        <begin position="1"/>
        <end position="12"/>
    </location>
</feature>
<dbReference type="OrthoDB" id="9806939at2"/>
<dbReference type="GO" id="GO:1990281">
    <property type="term" value="C:efflux pump complex"/>
    <property type="evidence" value="ECO:0007669"/>
    <property type="project" value="TreeGrafter"/>
</dbReference>
<feature type="domain" description="Multidrug resistance protein MdtA-like alpha-helical hairpin" evidence="5">
    <location>
        <begin position="182"/>
        <end position="249"/>
    </location>
</feature>
<dbReference type="Proteomes" id="UP000000268">
    <property type="component" value="Chromosome"/>
</dbReference>
<dbReference type="EMBL" id="CP000828">
    <property type="protein sequence ID" value="ABW27487.1"/>
    <property type="molecule type" value="Genomic_DNA"/>
</dbReference>
<dbReference type="PANTHER" id="PTHR30469">
    <property type="entry name" value="MULTIDRUG RESISTANCE PROTEIN MDTA"/>
    <property type="match status" value="1"/>
</dbReference>
<feature type="domain" description="Multidrug resistance protein MdtA-like barrel-sandwich hybrid" evidence="6">
    <location>
        <begin position="132"/>
        <end position="294"/>
    </location>
</feature>
<dbReference type="Gene3D" id="2.40.30.170">
    <property type="match status" value="1"/>
</dbReference>
<dbReference type="Pfam" id="PF25876">
    <property type="entry name" value="HH_MFP_RND"/>
    <property type="match status" value="1"/>
</dbReference>
<reference evidence="8 9" key="1">
    <citation type="journal article" date="2008" name="Proc. Natl. Acad. Sci. U.S.A.">
        <title>Niche adaptation and genome expansion in the chlorophyll d-producing cyanobacterium Acaryochloris marina.</title>
        <authorList>
            <person name="Swingley W.D."/>
            <person name="Chen M."/>
            <person name="Cheung P.C."/>
            <person name="Conrad A.L."/>
            <person name="Dejesa L.C."/>
            <person name="Hao J."/>
            <person name="Honchak B.M."/>
            <person name="Karbach L.E."/>
            <person name="Kurdoglu A."/>
            <person name="Lahiri S."/>
            <person name="Mastrian S.D."/>
            <person name="Miyashita H."/>
            <person name="Page L."/>
            <person name="Ramakrishna P."/>
            <person name="Satoh S."/>
            <person name="Sattley W.M."/>
            <person name="Shimada Y."/>
            <person name="Taylor H.L."/>
            <person name="Tomo T."/>
            <person name="Tsuchiya T."/>
            <person name="Wang Z.T."/>
            <person name="Raymond J."/>
            <person name="Mimuro M."/>
            <person name="Blankenship R.E."/>
            <person name="Touchman J.W."/>
        </authorList>
    </citation>
    <scope>NUCLEOTIDE SEQUENCE [LARGE SCALE GENOMIC DNA]</scope>
    <source>
        <strain evidence="9">MBIC 11017</strain>
    </source>
</reference>
<evidence type="ECO:0000313" key="8">
    <source>
        <dbReference type="EMBL" id="ABW27487.1"/>
    </source>
</evidence>
<dbReference type="Pfam" id="PF25917">
    <property type="entry name" value="BSH_RND"/>
    <property type="match status" value="1"/>
</dbReference>
<keyword evidence="4" id="KW-0472">Membrane</keyword>
<dbReference type="AlphaFoldDB" id="B0C496"/>
<dbReference type="HOGENOM" id="CLU_520453_0_0_3"/>
<keyword evidence="9" id="KW-1185">Reference proteome</keyword>
<feature type="region of interest" description="Disordered" evidence="3">
    <location>
        <begin position="1"/>
        <end position="22"/>
    </location>
</feature>
<evidence type="ECO:0000259" key="7">
    <source>
        <dbReference type="Pfam" id="PF25967"/>
    </source>
</evidence>
<keyword evidence="4" id="KW-1133">Transmembrane helix</keyword>
<feature type="domain" description="Multidrug resistance protein MdtA-like C-terminal permuted SH3" evidence="7">
    <location>
        <begin position="416"/>
        <end position="477"/>
    </location>
</feature>
<dbReference type="eggNOG" id="COG0845">
    <property type="taxonomic scope" value="Bacteria"/>
</dbReference>
<dbReference type="PANTHER" id="PTHR30469:SF15">
    <property type="entry name" value="HLYD FAMILY OF SECRETION PROTEINS"/>
    <property type="match status" value="1"/>
</dbReference>
<dbReference type="GO" id="GO:0015562">
    <property type="term" value="F:efflux transmembrane transporter activity"/>
    <property type="evidence" value="ECO:0007669"/>
    <property type="project" value="TreeGrafter"/>
</dbReference>
<dbReference type="KEGG" id="amr:AM1_2479"/>
<name>B0C496_ACAM1</name>
<keyword evidence="4" id="KW-0812">Transmembrane</keyword>
<dbReference type="InterPro" id="IPR058624">
    <property type="entry name" value="MdtA-like_HH"/>
</dbReference>
<accession>B0C496</accession>
<evidence type="ECO:0000256" key="3">
    <source>
        <dbReference type="SAM" id="MobiDB-lite"/>
    </source>
</evidence>
<keyword evidence="2" id="KW-0175">Coiled coil</keyword>
<dbReference type="Gene3D" id="1.10.287.470">
    <property type="entry name" value="Helix hairpin bin"/>
    <property type="match status" value="1"/>
</dbReference>
<dbReference type="Gene3D" id="2.40.420.20">
    <property type="match status" value="1"/>
</dbReference>
<gene>
    <name evidence="8" type="ordered locus">AM1_2479</name>
</gene>
<protein>
    <submittedName>
        <fullName evidence="8">Efflux transporter, RND family, MFP subunit, putative</fullName>
    </submittedName>
</protein>
<dbReference type="RefSeq" id="WP_012162948.1">
    <property type="nucleotide sequence ID" value="NC_009925.1"/>
</dbReference>
<evidence type="ECO:0000256" key="1">
    <source>
        <dbReference type="ARBA" id="ARBA00022448"/>
    </source>
</evidence>
<dbReference type="InterPro" id="IPR058625">
    <property type="entry name" value="MdtA-like_BSH"/>
</dbReference>
<dbReference type="STRING" id="329726.AM1_2479"/>
<dbReference type="InterPro" id="IPR058627">
    <property type="entry name" value="MdtA-like_C"/>
</dbReference>
<dbReference type="SUPFAM" id="SSF111369">
    <property type="entry name" value="HlyD-like secretion proteins"/>
    <property type="match status" value="2"/>
</dbReference>
<evidence type="ECO:0000259" key="6">
    <source>
        <dbReference type="Pfam" id="PF25917"/>
    </source>
</evidence>
<dbReference type="Gene3D" id="2.40.50.100">
    <property type="match status" value="1"/>
</dbReference>
<organism evidence="8 9">
    <name type="scientific">Acaryochloris marina (strain MBIC 11017)</name>
    <dbReference type="NCBI Taxonomy" id="329726"/>
    <lineage>
        <taxon>Bacteria</taxon>
        <taxon>Bacillati</taxon>
        <taxon>Cyanobacteriota</taxon>
        <taxon>Cyanophyceae</taxon>
        <taxon>Acaryochloridales</taxon>
        <taxon>Acaryochloridaceae</taxon>
        <taxon>Acaryochloris</taxon>
    </lineage>
</organism>
<feature type="coiled-coil region" evidence="2">
    <location>
        <begin position="175"/>
        <end position="206"/>
    </location>
</feature>
<proteinExistence type="predicted"/>
<evidence type="ECO:0000313" key="9">
    <source>
        <dbReference type="Proteomes" id="UP000000268"/>
    </source>
</evidence>
<keyword evidence="1" id="KW-0813">Transport</keyword>
<evidence type="ECO:0000256" key="2">
    <source>
        <dbReference type="SAM" id="Coils"/>
    </source>
</evidence>
<evidence type="ECO:0000259" key="5">
    <source>
        <dbReference type="Pfam" id="PF25876"/>
    </source>
</evidence>
<feature type="transmembrane region" description="Helical" evidence="4">
    <location>
        <begin position="49"/>
        <end position="68"/>
    </location>
</feature>